<dbReference type="Pfam" id="PF00386">
    <property type="entry name" value="C1q"/>
    <property type="match status" value="1"/>
</dbReference>
<dbReference type="PANTHER" id="PTHR15427:SF29">
    <property type="entry name" value="COMPLEMENT C1Q SUBCOMPONENT SUBUNIT C"/>
    <property type="match status" value="1"/>
</dbReference>
<evidence type="ECO:0000256" key="6">
    <source>
        <dbReference type="SAM" id="MobiDB-lite"/>
    </source>
</evidence>
<sequence length="244" mass="25167">MLGCSILEVSLLLFLPSMVALQSCPSGGTPGLPGIPGSPGYDGRNGQKGEKGDPGTSVQPGPAVGQKGQRGDPGIRGKPGKIGRPGMPGPVGAPGLAGQPGDPGESAAARSALVSAFSARRSTDVKPDRGTPVRFTTVITNINNHYNVESGKFVCHISGTYYFTYHASSSTKDLCVHLLLDGQNLAAFCDHLVSNNAQQVSSGGLAVYVKKGQQVWLETDVSNGMYASGGKGDSVFSGFLFYAH</sequence>
<dbReference type="Gene3D" id="2.60.120.40">
    <property type="match status" value="1"/>
</dbReference>
<dbReference type="Pfam" id="PF01391">
    <property type="entry name" value="Collagen"/>
    <property type="match status" value="1"/>
</dbReference>
<comment type="caution">
    <text evidence="9">The sequence shown here is derived from an EMBL/GenBank/DDBJ whole genome shotgun (WGS) entry which is preliminary data.</text>
</comment>
<keyword evidence="3" id="KW-0272">Extracellular matrix</keyword>
<accession>A0ABD1K7M8</accession>
<feature type="domain" description="C1q" evidence="8">
    <location>
        <begin position="110"/>
        <end position="244"/>
    </location>
</feature>
<dbReference type="InterPro" id="IPR008160">
    <property type="entry name" value="Collagen"/>
</dbReference>
<dbReference type="PRINTS" id="PR00007">
    <property type="entry name" value="COMPLEMNTC1Q"/>
</dbReference>
<evidence type="ECO:0000256" key="5">
    <source>
        <dbReference type="ARBA" id="ARBA00023119"/>
    </source>
</evidence>
<keyword evidence="4 7" id="KW-0732">Signal</keyword>
<evidence type="ECO:0000256" key="7">
    <source>
        <dbReference type="SAM" id="SignalP"/>
    </source>
</evidence>
<dbReference type="SUPFAM" id="SSF49842">
    <property type="entry name" value="TNF-like"/>
    <property type="match status" value="1"/>
</dbReference>
<evidence type="ECO:0000259" key="8">
    <source>
        <dbReference type="PROSITE" id="PS50871"/>
    </source>
</evidence>
<dbReference type="InterPro" id="IPR001073">
    <property type="entry name" value="C1q_dom"/>
</dbReference>
<name>A0ABD1K7M8_9TELE</name>
<feature type="chain" id="PRO_5044762576" description="C1q domain-containing protein" evidence="7">
    <location>
        <begin position="22"/>
        <end position="244"/>
    </location>
</feature>
<dbReference type="EMBL" id="JBHFQA010000008">
    <property type="protein sequence ID" value="KAL2095125.1"/>
    <property type="molecule type" value="Genomic_DNA"/>
</dbReference>
<dbReference type="SMART" id="SM00110">
    <property type="entry name" value="C1Q"/>
    <property type="match status" value="1"/>
</dbReference>
<keyword evidence="2" id="KW-0964">Secreted</keyword>
<evidence type="ECO:0000256" key="3">
    <source>
        <dbReference type="ARBA" id="ARBA00022530"/>
    </source>
</evidence>
<feature type="region of interest" description="Disordered" evidence="6">
    <location>
        <begin position="29"/>
        <end position="110"/>
    </location>
</feature>
<evidence type="ECO:0000256" key="2">
    <source>
        <dbReference type="ARBA" id="ARBA00022525"/>
    </source>
</evidence>
<feature type="signal peptide" evidence="7">
    <location>
        <begin position="1"/>
        <end position="21"/>
    </location>
</feature>
<keyword evidence="5" id="KW-0176">Collagen</keyword>
<dbReference type="InterPro" id="IPR008983">
    <property type="entry name" value="Tumour_necrosis_fac-like_dom"/>
</dbReference>
<organism evidence="9 10">
    <name type="scientific">Coilia grayii</name>
    <name type="common">Gray's grenadier anchovy</name>
    <dbReference type="NCBI Taxonomy" id="363190"/>
    <lineage>
        <taxon>Eukaryota</taxon>
        <taxon>Metazoa</taxon>
        <taxon>Chordata</taxon>
        <taxon>Craniata</taxon>
        <taxon>Vertebrata</taxon>
        <taxon>Euteleostomi</taxon>
        <taxon>Actinopterygii</taxon>
        <taxon>Neopterygii</taxon>
        <taxon>Teleostei</taxon>
        <taxon>Clupei</taxon>
        <taxon>Clupeiformes</taxon>
        <taxon>Clupeoidei</taxon>
        <taxon>Engraulidae</taxon>
        <taxon>Coilinae</taxon>
        <taxon>Coilia</taxon>
    </lineage>
</organism>
<protein>
    <recommendedName>
        <fullName evidence="8">C1q domain-containing protein</fullName>
    </recommendedName>
</protein>
<dbReference type="FunFam" id="2.60.120.40:FF:000001">
    <property type="entry name" value="Complement C1q B chain"/>
    <property type="match status" value="1"/>
</dbReference>
<dbReference type="AlphaFoldDB" id="A0ABD1K7M8"/>
<dbReference type="GO" id="GO:0005581">
    <property type="term" value="C:collagen trimer"/>
    <property type="evidence" value="ECO:0007669"/>
    <property type="project" value="UniProtKB-KW"/>
</dbReference>
<evidence type="ECO:0000313" key="9">
    <source>
        <dbReference type="EMBL" id="KAL2095125.1"/>
    </source>
</evidence>
<evidence type="ECO:0000256" key="4">
    <source>
        <dbReference type="ARBA" id="ARBA00022729"/>
    </source>
</evidence>
<reference evidence="9 10" key="1">
    <citation type="submission" date="2024-09" db="EMBL/GenBank/DDBJ databases">
        <title>A chromosome-level genome assembly of Gray's grenadier anchovy, Coilia grayii.</title>
        <authorList>
            <person name="Fu Z."/>
        </authorList>
    </citation>
    <scope>NUCLEOTIDE SEQUENCE [LARGE SCALE GENOMIC DNA]</scope>
    <source>
        <strain evidence="9">G4</strain>
        <tissue evidence="9">Muscle</tissue>
    </source>
</reference>
<dbReference type="InterPro" id="IPR050392">
    <property type="entry name" value="Collagen/C1q_domain"/>
</dbReference>
<keyword evidence="10" id="KW-1185">Reference proteome</keyword>
<comment type="subcellular location">
    <subcellularLocation>
        <location evidence="1">Secreted</location>
        <location evidence="1">Extracellular space</location>
        <location evidence="1">Extracellular matrix</location>
    </subcellularLocation>
</comment>
<evidence type="ECO:0000313" key="10">
    <source>
        <dbReference type="Proteomes" id="UP001591681"/>
    </source>
</evidence>
<evidence type="ECO:0000256" key="1">
    <source>
        <dbReference type="ARBA" id="ARBA00004498"/>
    </source>
</evidence>
<gene>
    <name evidence="9" type="ORF">ACEWY4_009844</name>
</gene>
<dbReference type="PROSITE" id="PS50871">
    <property type="entry name" value="C1Q"/>
    <property type="match status" value="1"/>
</dbReference>
<dbReference type="Proteomes" id="UP001591681">
    <property type="component" value="Unassembled WGS sequence"/>
</dbReference>
<proteinExistence type="predicted"/>
<dbReference type="PANTHER" id="PTHR15427">
    <property type="entry name" value="EMILIN ELASTIN MICROFIBRIL INTERFACE-LOCATED PROTEIN ELASTIN MICROFIBRIL INTERFACER"/>
    <property type="match status" value="1"/>
</dbReference>